<gene>
    <name evidence="5" type="ORF">EPA93_33200</name>
</gene>
<dbReference type="OrthoDB" id="9797223at2"/>
<dbReference type="InterPro" id="IPR036390">
    <property type="entry name" value="WH_DNA-bd_sf"/>
</dbReference>
<dbReference type="InterPro" id="IPR050313">
    <property type="entry name" value="Carb_Metab_HTH_regulators"/>
</dbReference>
<dbReference type="Pfam" id="PF00455">
    <property type="entry name" value="DeoRC"/>
    <property type="match status" value="1"/>
</dbReference>
<dbReference type="SUPFAM" id="SSF46785">
    <property type="entry name" value="Winged helix' DNA-binding domain"/>
    <property type="match status" value="1"/>
</dbReference>
<dbReference type="InterPro" id="IPR018356">
    <property type="entry name" value="Tscrpt_reg_HTH_DeoR_CS"/>
</dbReference>
<dbReference type="Gene3D" id="1.10.10.10">
    <property type="entry name" value="Winged helix-like DNA-binding domain superfamily/Winged helix DNA-binding domain"/>
    <property type="match status" value="1"/>
</dbReference>
<dbReference type="SMART" id="SM00420">
    <property type="entry name" value="HTH_DEOR"/>
    <property type="match status" value="1"/>
</dbReference>
<dbReference type="AlphaFoldDB" id="A0A4P6JXS1"/>
<sequence length="254" mass="27943">MLFSTERLQQIEHIVKERQHVRVAELSEYLGVSEPTIRRDLQKLEAMGRLRRAHGGAVALMQATPEPPIIHRLTECAEEKRRIGQVAASLIEDGETVFLGSGTTTLEVARNLVERQGLTVITNALNIATELAGHENITLIVTGGVVRHSEFSMIGHIVEQTLKELRADKVIMSMRAVSVKEGLTNANLLETMTDRVVMQFAHEVILVADHTKFGKAATGIVAPITAIHKIVTDDQVSADTVRQIQKLGIEVIQA</sequence>
<dbReference type="Proteomes" id="UP000290365">
    <property type="component" value="Chromosome"/>
</dbReference>
<reference evidence="5 6" key="1">
    <citation type="submission" date="2019-01" db="EMBL/GenBank/DDBJ databases">
        <title>Ktedonosporobacter rubrisoli SCAWS-G2.</title>
        <authorList>
            <person name="Huang Y."/>
            <person name="Yan B."/>
        </authorList>
    </citation>
    <scope>NUCLEOTIDE SEQUENCE [LARGE SCALE GENOMIC DNA]</scope>
    <source>
        <strain evidence="5 6">SCAWS-G2</strain>
    </source>
</reference>
<dbReference type="InterPro" id="IPR037171">
    <property type="entry name" value="NagB/RpiA_transferase-like"/>
</dbReference>
<dbReference type="InterPro" id="IPR014036">
    <property type="entry name" value="DeoR-like_C"/>
</dbReference>
<accession>A0A4P6JXS1</accession>
<dbReference type="PANTHER" id="PTHR30363:SF44">
    <property type="entry name" value="AGA OPERON TRANSCRIPTIONAL REPRESSOR-RELATED"/>
    <property type="match status" value="1"/>
</dbReference>
<keyword evidence="3" id="KW-0804">Transcription</keyword>
<evidence type="ECO:0000259" key="4">
    <source>
        <dbReference type="PROSITE" id="PS51000"/>
    </source>
</evidence>
<dbReference type="SMART" id="SM01134">
    <property type="entry name" value="DeoRC"/>
    <property type="match status" value="1"/>
</dbReference>
<dbReference type="SUPFAM" id="SSF100950">
    <property type="entry name" value="NagB/RpiA/CoA transferase-like"/>
    <property type="match status" value="1"/>
</dbReference>
<name>A0A4P6JXS1_KTERU</name>
<feature type="domain" description="HTH deoR-type" evidence="4">
    <location>
        <begin position="4"/>
        <end position="59"/>
    </location>
</feature>
<dbReference type="PROSITE" id="PS00894">
    <property type="entry name" value="HTH_DEOR_1"/>
    <property type="match status" value="1"/>
</dbReference>
<dbReference type="InterPro" id="IPR001034">
    <property type="entry name" value="DeoR_HTH"/>
</dbReference>
<dbReference type="RefSeq" id="WP_129891632.1">
    <property type="nucleotide sequence ID" value="NZ_CP035758.1"/>
</dbReference>
<dbReference type="PROSITE" id="PS51000">
    <property type="entry name" value="HTH_DEOR_2"/>
    <property type="match status" value="1"/>
</dbReference>
<evidence type="ECO:0000313" key="5">
    <source>
        <dbReference type="EMBL" id="QBD80568.1"/>
    </source>
</evidence>
<evidence type="ECO:0000313" key="6">
    <source>
        <dbReference type="Proteomes" id="UP000290365"/>
    </source>
</evidence>
<dbReference type="KEGG" id="kbs:EPA93_33200"/>
<dbReference type="PRINTS" id="PR00037">
    <property type="entry name" value="HTHLACR"/>
</dbReference>
<evidence type="ECO:0000256" key="2">
    <source>
        <dbReference type="ARBA" id="ARBA00023125"/>
    </source>
</evidence>
<dbReference type="Gene3D" id="3.40.50.1360">
    <property type="match status" value="1"/>
</dbReference>
<dbReference type="PANTHER" id="PTHR30363">
    <property type="entry name" value="HTH-TYPE TRANSCRIPTIONAL REGULATOR SRLR-RELATED"/>
    <property type="match status" value="1"/>
</dbReference>
<organism evidence="5 6">
    <name type="scientific">Ktedonosporobacter rubrisoli</name>
    <dbReference type="NCBI Taxonomy" id="2509675"/>
    <lineage>
        <taxon>Bacteria</taxon>
        <taxon>Bacillati</taxon>
        <taxon>Chloroflexota</taxon>
        <taxon>Ktedonobacteria</taxon>
        <taxon>Ktedonobacterales</taxon>
        <taxon>Ktedonosporobacteraceae</taxon>
        <taxon>Ktedonosporobacter</taxon>
    </lineage>
</organism>
<dbReference type="Pfam" id="PF08220">
    <property type="entry name" value="HTH_DeoR"/>
    <property type="match status" value="1"/>
</dbReference>
<keyword evidence="6" id="KW-1185">Reference proteome</keyword>
<protein>
    <submittedName>
        <fullName evidence="5">DeoR/GlpR transcriptional regulator</fullName>
    </submittedName>
</protein>
<dbReference type="InterPro" id="IPR036388">
    <property type="entry name" value="WH-like_DNA-bd_sf"/>
</dbReference>
<dbReference type="GO" id="GO:0003677">
    <property type="term" value="F:DNA binding"/>
    <property type="evidence" value="ECO:0007669"/>
    <property type="project" value="UniProtKB-KW"/>
</dbReference>
<evidence type="ECO:0000256" key="1">
    <source>
        <dbReference type="ARBA" id="ARBA00023015"/>
    </source>
</evidence>
<dbReference type="EMBL" id="CP035758">
    <property type="protein sequence ID" value="QBD80568.1"/>
    <property type="molecule type" value="Genomic_DNA"/>
</dbReference>
<dbReference type="GO" id="GO:0003700">
    <property type="term" value="F:DNA-binding transcription factor activity"/>
    <property type="evidence" value="ECO:0007669"/>
    <property type="project" value="InterPro"/>
</dbReference>
<keyword evidence="2" id="KW-0238">DNA-binding</keyword>
<proteinExistence type="predicted"/>
<evidence type="ECO:0000256" key="3">
    <source>
        <dbReference type="ARBA" id="ARBA00023163"/>
    </source>
</evidence>
<keyword evidence="1" id="KW-0805">Transcription regulation</keyword>